<feature type="transmembrane region" description="Helical" evidence="2">
    <location>
        <begin position="68"/>
        <end position="86"/>
    </location>
</feature>
<dbReference type="EMBL" id="CP012670">
    <property type="protein sequence ID" value="AUX27132.1"/>
    <property type="molecule type" value="Genomic_DNA"/>
</dbReference>
<keyword evidence="2" id="KW-0812">Transmembrane</keyword>
<keyword evidence="2" id="KW-0472">Membrane</keyword>
<feature type="compositionally biased region" description="Low complexity" evidence="1">
    <location>
        <begin position="145"/>
        <end position="168"/>
    </location>
</feature>
<protein>
    <submittedName>
        <fullName evidence="3">Uncharacterized protein</fullName>
    </submittedName>
</protein>
<feature type="transmembrane region" description="Helical" evidence="2">
    <location>
        <begin position="111"/>
        <end position="133"/>
    </location>
</feature>
<feature type="transmembrane region" description="Helical" evidence="2">
    <location>
        <begin position="34"/>
        <end position="56"/>
    </location>
</feature>
<keyword evidence="2" id="KW-1133">Transmembrane helix</keyword>
<evidence type="ECO:0000313" key="3">
    <source>
        <dbReference type="EMBL" id="AUX27132.1"/>
    </source>
</evidence>
<feature type="transmembrane region" description="Helical" evidence="2">
    <location>
        <begin position="5"/>
        <end position="28"/>
    </location>
</feature>
<dbReference type="OrthoDB" id="5525450at2"/>
<organism evidence="3 4">
    <name type="scientific">Sorangium cellulosum</name>
    <name type="common">Polyangium cellulosum</name>
    <dbReference type="NCBI Taxonomy" id="56"/>
    <lineage>
        <taxon>Bacteria</taxon>
        <taxon>Pseudomonadati</taxon>
        <taxon>Myxococcota</taxon>
        <taxon>Polyangia</taxon>
        <taxon>Polyangiales</taxon>
        <taxon>Polyangiaceae</taxon>
        <taxon>Sorangium</taxon>
    </lineage>
</organism>
<reference evidence="3 4" key="1">
    <citation type="submission" date="2015-09" db="EMBL/GenBank/DDBJ databases">
        <title>Sorangium comparison.</title>
        <authorList>
            <person name="Zaburannyi N."/>
            <person name="Bunk B."/>
            <person name="Overmann J."/>
            <person name="Mueller R."/>
        </authorList>
    </citation>
    <scope>NUCLEOTIDE SEQUENCE [LARGE SCALE GENOMIC DNA]</scope>
    <source>
        <strain evidence="3 4">So ceGT47</strain>
    </source>
</reference>
<evidence type="ECO:0000256" key="1">
    <source>
        <dbReference type="SAM" id="MobiDB-lite"/>
    </source>
</evidence>
<dbReference type="RefSeq" id="WP_129355208.1">
    <property type="nucleotide sequence ID" value="NZ_CP012670.1"/>
</dbReference>
<name>A0A4V0NER9_SORCE</name>
<gene>
    <name evidence="3" type="ORF">SOCEGT47_077110</name>
</gene>
<dbReference type="Proteomes" id="UP000295781">
    <property type="component" value="Chromosome"/>
</dbReference>
<accession>A0A4V0NER9</accession>
<feature type="region of interest" description="Disordered" evidence="1">
    <location>
        <begin position="139"/>
        <end position="186"/>
    </location>
</feature>
<sequence>MLGRLILGIVKGLIVGGLLGFGLAKLGLAAPGAVIAYLAAALAGVLIGLVAGKPIWAKDAKIEAGMKAFVGALLGVGLMFVARRWLTMPVPVPLGELGGANLSLGEASGTAGTFGGLAITSLAAIAALLGGFYEADNDPSDEATPGAKPAAKAAAGGNNKRIASSAAADDLDEDLEAEAEKKRAKR</sequence>
<dbReference type="AlphaFoldDB" id="A0A4V0NER9"/>
<proteinExistence type="predicted"/>
<evidence type="ECO:0000313" key="4">
    <source>
        <dbReference type="Proteomes" id="UP000295781"/>
    </source>
</evidence>
<evidence type="ECO:0000256" key="2">
    <source>
        <dbReference type="SAM" id="Phobius"/>
    </source>
</evidence>